<dbReference type="Gene3D" id="1.25.40.10">
    <property type="entry name" value="Tetratricopeptide repeat domain"/>
    <property type="match status" value="1"/>
</dbReference>
<dbReference type="InterPro" id="IPR011990">
    <property type="entry name" value="TPR-like_helical_dom_sf"/>
</dbReference>
<dbReference type="InterPro" id="IPR027417">
    <property type="entry name" value="P-loop_NTPase"/>
</dbReference>
<sequence length="1027" mass="116506">MQNQHITFYPYEVLVNRLSNATKRNSKRIVFLLGAPVSAPYDGSPGIANVDGMVELIEKEFSEDKTALKSLRDQLEQSSGNAYQIAVNYLIGCRGQDAVNDLIRAAVVGSCHDSTKLMDELRISNAPEDYAEQLEKNKKAWFIPNCLQDLASLCVKYPDVFGQVQLTTNFDPLLTLAIQNLGGSCYRSILSKDGSLNQVQGDGCHIIHLHGYWRGVDTLHTPRQLNQPRPKLKASLSDLLRNSIVVPIAYSGWDDVFTRTLIEIVSEDAARPEILWTYYGENDADLMAQNASQFNLFSAGLDSGRLNLYKGVDCHQLFSDLTGELGLKQSQSIHLSQDKIASSPLIKQVDHGLYSSLIREKNIEEFHSDSIPSVTDLVGRSAELEHLTDGQNKLVAIGGIGGQGKSSLAAYYALNCQGQGNFQFIEWRDCREQNDTLHNILLKTACSLIGTEDSIITLKELSIDNLAQELSQLFESRDGLIVFDNVDKYIDLNTGNPLGALKFLLEAIQPKKLRTQLVFTARPLLKFESEKTISIPLKGLSDQDVRVLFEQKSDSSIHEDDFISLINVTEGHPFWITLIASRCRQQKISVNNIINEIISGKGELPERTIQSIWNSLNDKQKEVLRTIAEIERPLPEKEVSEIDFGLNYNQFTKALKVLKNLGLVEPRQQNNGIEVLDLHPLIRRYVRTNFPRQEREKFILRIIHLFDKQILVLRERFKSSFPTDMLELWTHKIDVSLNGGKFEAAIDSLVEIGSSLIDSGQLEEYIRLSIRVFDEVNWTLTVAKYPKFDRLWSSSVNALIALGDFERADSYINRYADSIEGTGSQFINLCDTKCYRYWFEGDFEQAIFYGEQGVNLKNATNVDIDFDCSHNLALARRDNGNIDEALQFFIGQHNEDEILDPTELDTHRGGVFYGNIGRCYYFKDEIANAMSCYKKSAQLLEQAREDVLNRGYIRLWVGQALQKLGHVEDSLMFLRAAHVMWNGFIPQRADMTESQLNSLIESNPKMESIMEMPQWRLENRFQQWIKS</sequence>
<dbReference type="Proteomes" id="UP000652176">
    <property type="component" value="Unassembled WGS sequence"/>
</dbReference>
<dbReference type="RefSeq" id="WP_192374360.1">
    <property type="nucleotide sequence ID" value="NZ_CAJHIV010000001.1"/>
</dbReference>
<evidence type="ECO:0000313" key="2">
    <source>
        <dbReference type="Proteomes" id="UP000652176"/>
    </source>
</evidence>
<organism evidence="1 2">
    <name type="scientific">Methylomonas albis</name>
    <dbReference type="NCBI Taxonomy" id="1854563"/>
    <lineage>
        <taxon>Bacteria</taxon>
        <taxon>Pseudomonadati</taxon>
        <taxon>Pseudomonadota</taxon>
        <taxon>Gammaproteobacteria</taxon>
        <taxon>Methylococcales</taxon>
        <taxon>Methylococcaceae</taxon>
        <taxon>Methylomonas</taxon>
    </lineage>
</organism>
<accession>A0ABR9CYN6</accession>
<dbReference type="Pfam" id="PF13181">
    <property type="entry name" value="TPR_8"/>
    <property type="match status" value="1"/>
</dbReference>
<evidence type="ECO:0000313" key="1">
    <source>
        <dbReference type="EMBL" id="MBD9355968.1"/>
    </source>
</evidence>
<dbReference type="SUPFAM" id="SSF48452">
    <property type="entry name" value="TPR-like"/>
    <property type="match status" value="1"/>
</dbReference>
<dbReference type="InterPro" id="IPR019734">
    <property type="entry name" value="TPR_rpt"/>
</dbReference>
<evidence type="ECO:0008006" key="3">
    <source>
        <dbReference type="Google" id="ProtNLM"/>
    </source>
</evidence>
<reference evidence="1 2" key="1">
    <citation type="submission" date="2020-09" db="EMBL/GenBank/DDBJ databases">
        <title>Methylomonas albis sp. nov. and Methylomonas fluvii sp. nov.: Two cold-adapted methanotrophs from the River Elbe and an amended description of Methylovulum psychrotolerans strain Eb1.</title>
        <authorList>
            <person name="Bussmann I.K."/>
            <person name="Klings K.-W."/>
            <person name="Warnstedt J."/>
            <person name="Hoppert M."/>
            <person name="Saborowski A."/>
            <person name="Horn F."/>
            <person name="Liebner S."/>
        </authorList>
    </citation>
    <scope>NUCLEOTIDE SEQUENCE [LARGE SCALE GENOMIC DNA]</scope>
    <source>
        <strain evidence="1 2">EbA</strain>
    </source>
</reference>
<keyword evidence="2" id="KW-1185">Reference proteome</keyword>
<name>A0ABR9CYN6_9GAMM</name>
<protein>
    <recommendedName>
        <fullName evidence="3">NB-ARC domain-containing protein</fullName>
    </recommendedName>
</protein>
<proteinExistence type="predicted"/>
<dbReference type="Gene3D" id="3.40.50.300">
    <property type="entry name" value="P-loop containing nucleotide triphosphate hydrolases"/>
    <property type="match status" value="1"/>
</dbReference>
<dbReference type="SUPFAM" id="SSF52540">
    <property type="entry name" value="P-loop containing nucleoside triphosphate hydrolases"/>
    <property type="match status" value="1"/>
</dbReference>
<dbReference type="EMBL" id="JACXSS010000001">
    <property type="protein sequence ID" value="MBD9355968.1"/>
    <property type="molecule type" value="Genomic_DNA"/>
</dbReference>
<dbReference type="Pfam" id="PF13289">
    <property type="entry name" value="SIR2_2"/>
    <property type="match status" value="1"/>
</dbReference>
<gene>
    <name evidence="1" type="ORF">IE877_08720</name>
</gene>
<comment type="caution">
    <text evidence="1">The sequence shown here is derived from an EMBL/GenBank/DDBJ whole genome shotgun (WGS) entry which is preliminary data.</text>
</comment>